<evidence type="ECO:0000313" key="2">
    <source>
        <dbReference type="Proteomes" id="UP000682713"/>
    </source>
</evidence>
<gene>
    <name evidence="1" type="ORF">KHA93_08010</name>
</gene>
<reference evidence="1 2" key="1">
    <citation type="submission" date="2021-05" db="EMBL/GenBank/DDBJ databases">
        <title>Novel Bacillus species.</title>
        <authorList>
            <person name="Liu G."/>
        </authorList>
    </citation>
    <scope>NUCLEOTIDE SEQUENCE [LARGE SCALE GENOMIC DNA]</scope>
    <source>
        <strain evidence="1 2">FJAT-49732</strain>
    </source>
</reference>
<comment type="caution">
    <text evidence="1">The sequence shown here is derived from an EMBL/GenBank/DDBJ whole genome shotgun (WGS) entry which is preliminary data.</text>
</comment>
<proteinExistence type="predicted"/>
<keyword evidence="2" id="KW-1185">Reference proteome</keyword>
<sequence length="48" mass="5719">MNFFIGQLNTPLDQTYLLLFYLEIAPDTILVLLEKDKQDWWGEMSKII</sequence>
<dbReference type="EMBL" id="JAGYPJ010000001">
    <property type="protein sequence ID" value="MBS4199597.1"/>
    <property type="molecule type" value="Genomic_DNA"/>
</dbReference>
<evidence type="ECO:0000313" key="1">
    <source>
        <dbReference type="EMBL" id="MBS4199597.1"/>
    </source>
</evidence>
<dbReference type="Proteomes" id="UP000682713">
    <property type="component" value="Unassembled WGS sequence"/>
</dbReference>
<name>A0A942TP98_9BACI</name>
<organism evidence="1 2">
    <name type="scientific">Lederbergia citrisecunda</name>
    <dbReference type="NCBI Taxonomy" id="2833583"/>
    <lineage>
        <taxon>Bacteria</taxon>
        <taxon>Bacillati</taxon>
        <taxon>Bacillota</taxon>
        <taxon>Bacilli</taxon>
        <taxon>Bacillales</taxon>
        <taxon>Bacillaceae</taxon>
        <taxon>Lederbergia</taxon>
    </lineage>
</organism>
<dbReference type="RefSeq" id="WP_213113102.1">
    <property type="nucleotide sequence ID" value="NZ_JAGYPJ010000001.1"/>
</dbReference>
<accession>A0A942TP98</accession>
<protein>
    <submittedName>
        <fullName evidence="1">Uncharacterized protein</fullName>
    </submittedName>
</protein>
<dbReference type="AlphaFoldDB" id="A0A942TP98"/>